<keyword evidence="2" id="KW-1185">Reference proteome</keyword>
<evidence type="ECO:0000313" key="2">
    <source>
        <dbReference type="Proteomes" id="UP001302602"/>
    </source>
</evidence>
<reference evidence="1" key="1">
    <citation type="journal article" date="2023" name="Mol. Phylogenet. Evol.">
        <title>Genome-scale phylogeny and comparative genomics of the fungal order Sordariales.</title>
        <authorList>
            <person name="Hensen N."/>
            <person name="Bonometti L."/>
            <person name="Westerberg I."/>
            <person name="Brannstrom I.O."/>
            <person name="Guillou S."/>
            <person name="Cros-Aarteil S."/>
            <person name="Calhoun S."/>
            <person name="Haridas S."/>
            <person name="Kuo A."/>
            <person name="Mondo S."/>
            <person name="Pangilinan J."/>
            <person name="Riley R."/>
            <person name="LaButti K."/>
            <person name="Andreopoulos B."/>
            <person name="Lipzen A."/>
            <person name="Chen C."/>
            <person name="Yan M."/>
            <person name="Daum C."/>
            <person name="Ng V."/>
            <person name="Clum A."/>
            <person name="Steindorff A."/>
            <person name="Ohm R.A."/>
            <person name="Martin F."/>
            <person name="Silar P."/>
            <person name="Natvig D.O."/>
            <person name="Lalanne C."/>
            <person name="Gautier V."/>
            <person name="Ament-Velasquez S.L."/>
            <person name="Kruys A."/>
            <person name="Hutchinson M.I."/>
            <person name="Powell A.J."/>
            <person name="Barry K."/>
            <person name="Miller A.N."/>
            <person name="Grigoriev I.V."/>
            <person name="Debuchy R."/>
            <person name="Gladieux P."/>
            <person name="Hiltunen Thoren M."/>
            <person name="Johannesson H."/>
        </authorList>
    </citation>
    <scope>NUCLEOTIDE SEQUENCE</scope>
    <source>
        <strain evidence="1">CBS 731.68</strain>
    </source>
</reference>
<dbReference type="EMBL" id="MU853223">
    <property type="protein sequence ID" value="KAK4128417.1"/>
    <property type="molecule type" value="Genomic_DNA"/>
</dbReference>
<accession>A0AAN6U8H4</accession>
<evidence type="ECO:0000313" key="1">
    <source>
        <dbReference type="EMBL" id="KAK4128417.1"/>
    </source>
</evidence>
<comment type="caution">
    <text evidence="1">The sequence shown here is derived from an EMBL/GenBank/DDBJ whole genome shotgun (WGS) entry which is preliminary data.</text>
</comment>
<name>A0AAN6U8H4_9PEZI</name>
<proteinExistence type="predicted"/>
<sequence length="125" mass="14037">MRHRRYPLPLFPSAVADGNLNTTIAIPGEEIVVSPRPAIILLATITITTQPLPAIQLLNHANQELNDMHTMSHQTLIPLPLLFRSALIITIDIIPIPDLNISLCYNIVKKRQRKERQGFVECSNI</sequence>
<reference evidence="1" key="2">
    <citation type="submission" date="2023-05" db="EMBL/GenBank/DDBJ databases">
        <authorList>
            <consortium name="Lawrence Berkeley National Laboratory"/>
            <person name="Steindorff A."/>
            <person name="Hensen N."/>
            <person name="Bonometti L."/>
            <person name="Westerberg I."/>
            <person name="Brannstrom I.O."/>
            <person name="Guillou S."/>
            <person name="Cros-Aarteil S."/>
            <person name="Calhoun S."/>
            <person name="Haridas S."/>
            <person name="Kuo A."/>
            <person name="Mondo S."/>
            <person name="Pangilinan J."/>
            <person name="Riley R."/>
            <person name="Labutti K."/>
            <person name="Andreopoulos B."/>
            <person name="Lipzen A."/>
            <person name="Chen C."/>
            <person name="Yanf M."/>
            <person name="Daum C."/>
            <person name="Ng V."/>
            <person name="Clum A."/>
            <person name="Ohm R."/>
            <person name="Martin F."/>
            <person name="Silar P."/>
            <person name="Natvig D."/>
            <person name="Lalanne C."/>
            <person name="Gautier V."/>
            <person name="Ament-Velasquez S.L."/>
            <person name="Kruys A."/>
            <person name="Hutchinson M.I."/>
            <person name="Powell A.J."/>
            <person name="Barry K."/>
            <person name="Miller A.N."/>
            <person name="Grigoriev I.V."/>
            <person name="Debuchy R."/>
            <person name="Gladieux P."/>
            <person name="Thoren M.H."/>
            <person name="Johannesson H."/>
        </authorList>
    </citation>
    <scope>NUCLEOTIDE SEQUENCE</scope>
    <source>
        <strain evidence="1">CBS 731.68</strain>
    </source>
</reference>
<dbReference type="GeneID" id="87828438"/>
<gene>
    <name evidence="1" type="ORF">N657DRAFT_638889</name>
</gene>
<dbReference type="AlphaFoldDB" id="A0AAN6U8H4"/>
<dbReference type="Proteomes" id="UP001302602">
    <property type="component" value="Unassembled WGS sequence"/>
</dbReference>
<protein>
    <submittedName>
        <fullName evidence="1">Uncharacterized protein</fullName>
    </submittedName>
</protein>
<dbReference type="RefSeq" id="XP_062652188.1">
    <property type="nucleotide sequence ID" value="XM_062791669.1"/>
</dbReference>
<organism evidence="1 2">
    <name type="scientific">Parathielavia appendiculata</name>
    <dbReference type="NCBI Taxonomy" id="2587402"/>
    <lineage>
        <taxon>Eukaryota</taxon>
        <taxon>Fungi</taxon>
        <taxon>Dikarya</taxon>
        <taxon>Ascomycota</taxon>
        <taxon>Pezizomycotina</taxon>
        <taxon>Sordariomycetes</taxon>
        <taxon>Sordariomycetidae</taxon>
        <taxon>Sordariales</taxon>
        <taxon>Chaetomiaceae</taxon>
        <taxon>Parathielavia</taxon>
    </lineage>
</organism>